<protein>
    <submittedName>
        <fullName evidence="4">Glucocorticoid receptor-like (DNA-binding domain)</fullName>
    </submittedName>
</protein>
<keyword evidence="5" id="KW-1185">Reference proteome</keyword>
<keyword evidence="4" id="KW-0675">Receptor</keyword>
<dbReference type="GO" id="GO:0006412">
    <property type="term" value="P:translation"/>
    <property type="evidence" value="ECO:0007669"/>
    <property type="project" value="InterPro"/>
</dbReference>
<evidence type="ECO:0000256" key="2">
    <source>
        <dbReference type="ARBA" id="ARBA00022980"/>
    </source>
</evidence>
<accession>A0A6A5W9K4</accession>
<comment type="similarity">
    <text evidence="1">Belongs to the universal ribosomal protein uS14 family.</text>
</comment>
<dbReference type="Proteomes" id="UP000799779">
    <property type="component" value="Unassembled WGS sequence"/>
</dbReference>
<sequence>MSQFRAKKLDLGAYVNIRNIRDHTKRKVFMANEPERQALRYIIRNTTFPQRVRAQAQLQLSGMHCYTRFTQIKNRCVMGGKGRGIFSDFRLGRYQFRLNALEGNLPGVKKASW</sequence>
<dbReference type="SUPFAM" id="SSF57716">
    <property type="entry name" value="Glucocorticoid receptor-like (DNA-binding domain)"/>
    <property type="match status" value="1"/>
</dbReference>
<evidence type="ECO:0000313" key="5">
    <source>
        <dbReference type="Proteomes" id="UP000799779"/>
    </source>
</evidence>
<evidence type="ECO:0000256" key="3">
    <source>
        <dbReference type="ARBA" id="ARBA00023274"/>
    </source>
</evidence>
<dbReference type="FunFam" id="1.10.287.1480:FF:000001">
    <property type="entry name" value="30S ribosomal protein S14"/>
    <property type="match status" value="1"/>
</dbReference>
<dbReference type="PANTHER" id="PTHR19836">
    <property type="entry name" value="30S RIBOSOMAL PROTEIN S14"/>
    <property type="match status" value="1"/>
</dbReference>
<dbReference type="Gene3D" id="1.10.287.1480">
    <property type="match status" value="1"/>
</dbReference>
<keyword evidence="3" id="KW-0687">Ribonucleoprotein</keyword>
<gene>
    <name evidence="4" type="ORF">P154DRAFT_526062</name>
</gene>
<keyword evidence="2" id="KW-0689">Ribosomal protein</keyword>
<dbReference type="AlphaFoldDB" id="A0A6A5W9K4"/>
<dbReference type="GO" id="GO:0005763">
    <property type="term" value="C:mitochondrial small ribosomal subunit"/>
    <property type="evidence" value="ECO:0007669"/>
    <property type="project" value="TreeGrafter"/>
</dbReference>
<dbReference type="InterPro" id="IPR001209">
    <property type="entry name" value="Ribosomal_uS14"/>
</dbReference>
<dbReference type="OrthoDB" id="413436at2759"/>
<reference evidence="4" key="1">
    <citation type="journal article" date="2020" name="Stud. Mycol.">
        <title>101 Dothideomycetes genomes: a test case for predicting lifestyles and emergence of pathogens.</title>
        <authorList>
            <person name="Haridas S."/>
            <person name="Albert R."/>
            <person name="Binder M."/>
            <person name="Bloem J."/>
            <person name="Labutti K."/>
            <person name="Salamov A."/>
            <person name="Andreopoulos B."/>
            <person name="Baker S."/>
            <person name="Barry K."/>
            <person name="Bills G."/>
            <person name="Bluhm B."/>
            <person name="Cannon C."/>
            <person name="Castanera R."/>
            <person name="Culley D."/>
            <person name="Daum C."/>
            <person name="Ezra D."/>
            <person name="Gonzalez J."/>
            <person name="Henrissat B."/>
            <person name="Kuo A."/>
            <person name="Liang C."/>
            <person name="Lipzen A."/>
            <person name="Lutzoni F."/>
            <person name="Magnuson J."/>
            <person name="Mondo S."/>
            <person name="Nolan M."/>
            <person name="Ohm R."/>
            <person name="Pangilinan J."/>
            <person name="Park H.-J."/>
            <person name="Ramirez L."/>
            <person name="Alfaro M."/>
            <person name="Sun H."/>
            <person name="Tritt A."/>
            <person name="Yoshinaga Y."/>
            <person name="Zwiers L.-H."/>
            <person name="Turgeon B."/>
            <person name="Goodwin S."/>
            <person name="Spatafora J."/>
            <person name="Crous P."/>
            <person name="Grigoriev I."/>
        </authorList>
    </citation>
    <scope>NUCLEOTIDE SEQUENCE</scope>
    <source>
        <strain evidence="4">CBS 123094</strain>
    </source>
</reference>
<name>A0A6A5W9K4_9PLEO</name>
<dbReference type="GO" id="GO:0003677">
    <property type="term" value="F:DNA binding"/>
    <property type="evidence" value="ECO:0007669"/>
    <property type="project" value="UniProtKB-KW"/>
</dbReference>
<organism evidence="4 5">
    <name type="scientific">Amniculicola lignicola CBS 123094</name>
    <dbReference type="NCBI Taxonomy" id="1392246"/>
    <lineage>
        <taxon>Eukaryota</taxon>
        <taxon>Fungi</taxon>
        <taxon>Dikarya</taxon>
        <taxon>Ascomycota</taxon>
        <taxon>Pezizomycotina</taxon>
        <taxon>Dothideomycetes</taxon>
        <taxon>Pleosporomycetidae</taxon>
        <taxon>Pleosporales</taxon>
        <taxon>Amniculicolaceae</taxon>
        <taxon>Amniculicola</taxon>
    </lineage>
</organism>
<keyword evidence="4" id="KW-0238">DNA-binding</keyword>
<proteinExistence type="inferred from homology"/>
<dbReference type="Pfam" id="PF00253">
    <property type="entry name" value="Ribosomal_S14"/>
    <property type="match status" value="1"/>
</dbReference>
<dbReference type="EMBL" id="ML977633">
    <property type="protein sequence ID" value="KAF1995795.1"/>
    <property type="molecule type" value="Genomic_DNA"/>
</dbReference>
<dbReference type="PANTHER" id="PTHR19836:SF19">
    <property type="entry name" value="SMALL RIBOSOMAL SUBUNIT PROTEIN US14M"/>
    <property type="match status" value="1"/>
</dbReference>
<dbReference type="GO" id="GO:0003735">
    <property type="term" value="F:structural constituent of ribosome"/>
    <property type="evidence" value="ECO:0007669"/>
    <property type="project" value="InterPro"/>
</dbReference>
<evidence type="ECO:0000313" key="4">
    <source>
        <dbReference type="EMBL" id="KAF1995795.1"/>
    </source>
</evidence>
<evidence type="ECO:0000256" key="1">
    <source>
        <dbReference type="ARBA" id="ARBA00009083"/>
    </source>
</evidence>